<gene>
    <name evidence="2" type="primary">OP_Ba0089L24.60</name>
</gene>
<dbReference type="AlphaFoldDB" id="A0A1V1H3I3"/>
<sequence>MRVAAAAAAAAFAIAQVGLRAHMLDDVMLVSPEATRACCRLYPAMAALTKAHGATPRQSRRPQLLSTGISTNTSCASRTEWKKMRTRPVAATVNSCSRGLNRGSGHRSTPRCVLRPRAVAVVAAAAARGSKQRELAAGFTRPWRAHQGPWRHSDQARVVVHD</sequence>
<feature type="region of interest" description="Disordered" evidence="1">
    <location>
        <begin position="50"/>
        <end position="70"/>
    </location>
</feature>
<protein>
    <submittedName>
        <fullName evidence="2">Uncharacterized protein</fullName>
    </submittedName>
</protein>
<accession>A0A1V1H3I3</accession>
<evidence type="ECO:0000256" key="1">
    <source>
        <dbReference type="SAM" id="MobiDB-lite"/>
    </source>
</evidence>
<name>A0A1V1H3I3_ORYPU</name>
<reference evidence="2" key="1">
    <citation type="submission" date="2009-05" db="EMBL/GenBank/DDBJ databases">
        <title>Oryza sativa Japonica Group genomic DNA, chromosome 6, BAC clone:KMK0024M20, cultivar:Khau Mac Kho.</title>
        <authorList>
            <person name="Matsumoto T."/>
            <person name="Wu J."/>
            <person name="Kanamori H."/>
        </authorList>
    </citation>
    <scope>NUCLEOTIDE SEQUENCE</scope>
    <source>
        <strain evidence="2">IRGC 105690</strain>
    </source>
</reference>
<organism evidence="2">
    <name type="scientific">Oryza punctata</name>
    <name type="common">Red rice</name>
    <dbReference type="NCBI Taxonomy" id="4537"/>
    <lineage>
        <taxon>Eukaryota</taxon>
        <taxon>Viridiplantae</taxon>
        <taxon>Streptophyta</taxon>
        <taxon>Embryophyta</taxon>
        <taxon>Tracheophyta</taxon>
        <taxon>Spermatophyta</taxon>
        <taxon>Magnoliopsida</taxon>
        <taxon>Liliopsida</taxon>
        <taxon>Poales</taxon>
        <taxon>Poaceae</taxon>
        <taxon>BOP clade</taxon>
        <taxon>Oryzoideae</taxon>
        <taxon>Oryzeae</taxon>
        <taxon>Oryzinae</taxon>
        <taxon>Oryza</taxon>
    </lineage>
</organism>
<dbReference type="EMBL" id="AP011466">
    <property type="protein sequence ID" value="BAX24961.1"/>
    <property type="molecule type" value="Genomic_DNA"/>
</dbReference>
<proteinExistence type="predicted"/>
<evidence type="ECO:0000313" key="2">
    <source>
        <dbReference type="EMBL" id="BAX24961.1"/>
    </source>
</evidence>